<dbReference type="Gene3D" id="2.130.10.10">
    <property type="entry name" value="YVTN repeat-like/Quinoprotein amine dehydrogenase"/>
    <property type="match status" value="1"/>
</dbReference>
<keyword evidence="2 4" id="KW-0853">WD repeat</keyword>
<evidence type="ECO:0000256" key="1">
    <source>
        <dbReference type="ARBA" id="ARBA00006917"/>
    </source>
</evidence>
<evidence type="ECO:0000256" key="4">
    <source>
        <dbReference type="PROSITE-ProRule" id="PRU00221"/>
    </source>
</evidence>
<dbReference type="PRINTS" id="PR00320">
    <property type="entry name" value="GPROTEINBRPT"/>
</dbReference>
<dbReference type="PANTHER" id="PTHR19862:SF14">
    <property type="entry name" value="WD REPEAT-CONTAINING PROTEIN 48"/>
    <property type="match status" value="1"/>
</dbReference>
<feature type="compositionally biased region" description="Low complexity" evidence="5">
    <location>
        <begin position="261"/>
        <end position="289"/>
    </location>
</feature>
<keyword evidence="3" id="KW-0677">Repeat</keyword>
<dbReference type="InterPro" id="IPR020472">
    <property type="entry name" value="WD40_PAC1"/>
</dbReference>
<feature type="region of interest" description="Disordered" evidence="5">
    <location>
        <begin position="110"/>
        <end position="162"/>
    </location>
</feature>
<feature type="compositionally biased region" description="Polar residues" evidence="5">
    <location>
        <begin position="228"/>
        <end position="241"/>
    </location>
</feature>
<keyword evidence="7" id="KW-1185">Reference proteome</keyword>
<feature type="repeat" description="WD" evidence="4">
    <location>
        <begin position="338"/>
        <end position="379"/>
    </location>
</feature>
<organism evidence="6 7">
    <name type="scientific">Physocladia obscura</name>
    <dbReference type="NCBI Taxonomy" id="109957"/>
    <lineage>
        <taxon>Eukaryota</taxon>
        <taxon>Fungi</taxon>
        <taxon>Fungi incertae sedis</taxon>
        <taxon>Chytridiomycota</taxon>
        <taxon>Chytridiomycota incertae sedis</taxon>
        <taxon>Chytridiomycetes</taxon>
        <taxon>Chytridiales</taxon>
        <taxon>Chytriomycetaceae</taxon>
        <taxon>Physocladia</taxon>
    </lineage>
</organism>
<feature type="repeat" description="WD" evidence="4">
    <location>
        <begin position="477"/>
        <end position="518"/>
    </location>
</feature>
<dbReference type="GO" id="GO:0000724">
    <property type="term" value="P:double-strand break repair via homologous recombination"/>
    <property type="evidence" value="ECO:0007669"/>
    <property type="project" value="TreeGrafter"/>
</dbReference>
<feature type="region of interest" description="Disordered" evidence="5">
    <location>
        <begin position="925"/>
        <end position="975"/>
    </location>
</feature>
<name>A0AAD5SRB3_9FUNG</name>
<reference evidence="6" key="1">
    <citation type="submission" date="2020-05" db="EMBL/GenBank/DDBJ databases">
        <title>Phylogenomic resolution of chytrid fungi.</title>
        <authorList>
            <person name="Stajich J.E."/>
            <person name="Amses K."/>
            <person name="Simmons R."/>
            <person name="Seto K."/>
            <person name="Myers J."/>
            <person name="Bonds A."/>
            <person name="Quandt C.A."/>
            <person name="Barry K."/>
            <person name="Liu P."/>
            <person name="Grigoriev I."/>
            <person name="Longcore J.E."/>
            <person name="James T.Y."/>
        </authorList>
    </citation>
    <scope>NUCLEOTIDE SEQUENCE</scope>
    <source>
        <strain evidence="6">JEL0513</strain>
    </source>
</reference>
<dbReference type="SUPFAM" id="SSF50978">
    <property type="entry name" value="WD40 repeat-like"/>
    <property type="match status" value="1"/>
</dbReference>
<accession>A0AAD5SRB3</accession>
<feature type="repeat" description="WD" evidence="4">
    <location>
        <begin position="435"/>
        <end position="476"/>
    </location>
</feature>
<feature type="compositionally biased region" description="Polar residues" evidence="5">
    <location>
        <begin position="248"/>
        <end position="260"/>
    </location>
</feature>
<dbReference type="InterPro" id="IPR036322">
    <property type="entry name" value="WD40_repeat_dom_sf"/>
</dbReference>
<evidence type="ECO:0000256" key="5">
    <source>
        <dbReference type="SAM" id="MobiDB-lite"/>
    </source>
</evidence>
<dbReference type="InterPro" id="IPR051246">
    <property type="entry name" value="WDR48"/>
</dbReference>
<feature type="compositionally biased region" description="Low complexity" evidence="5">
    <location>
        <begin position="934"/>
        <end position="956"/>
    </location>
</feature>
<dbReference type="Pfam" id="PF00400">
    <property type="entry name" value="WD40"/>
    <property type="match status" value="5"/>
</dbReference>
<proteinExistence type="inferred from homology"/>
<comment type="caution">
    <text evidence="6">The sequence shown here is derived from an EMBL/GenBank/DDBJ whole genome shotgun (WGS) entry which is preliminary data.</text>
</comment>
<evidence type="ECO:0000313" key="6">
    <source>
        <dbReference type="EMBL" id="KAJ3096005.1"/>
    </source>
</evidence>
<feature type="region of interest" description="Disordered" evidence="5">
    <location>
        <begin position="192"/>
        <end position="325"/>
    </location>
</feature>
<evidence type="ECO:0000256" key="3">
    <source>
        <dbReference type="ARBA" id="ARBA00022737"/>
    </source>
</evidence>
<dbReference type="InterPro" id="IPR021772">
    <property type="entry name" value="WDR48/Bun107"/>
</dbReference>
<dbReference type="PROSITE" id="PS50294">
    <property type="entry name" value="WD_REPEATS_REGION"/>
    <property type="match status" value="4"/>
</dbReference>
<feature type="compositionally biased region" description="Low complexity" evidence="5">
    <location>
        <begin position="1213"/>
        <end position="1227"/>
    </location>
</feature>
<feature type="compositionally biased region" description="Low complexity" evidence="5">
    <location>
        <begin position="297"/>
        <end position="323"/>
    </location>
</feature>
<dbReference type="InterPro" id="IPR015943">
    <property type="entry name" value="WD40/YVTN_repeat-like_dom_sf"/>
</dbReference>
<dbReference type="GO" id="GO:0043130">
    <property type="term" value="F:ubiquitin binding"/>
    <property type="evidence" value="ECO:0007669"/>
    <property type="project" value="TreeGrafter"/>
</dbReference>
<feature type="compositionally biased region" description="Polar residues" evidence="5">
    <location>
        <begin position="1234"/>
        <end position="1251"/>
    </location>
</feature>
<dbReference type="InterPro" id="IPR001680">
    <property type="entry name" value="WD40_rpt"/>
</dbReference>
<sequence>GNGKTRVTYTVGGSGGYGLYGYGYGYGHAGSHTGGYGGAAGGSGAGGATPTTTTTTTAAAAAAQSVGHCLGVGALAIDVTGRTLYSGARDATVRAWALAIDFERLRDEQDALHPPPQTSASHQPHANYSYNNYYSPDNDVDLSEVRPPLATPPQRKFSATSDQIFVPPRSSSVYSKPIVHSYASFSERPSPAAASLSLSSSPPQSQSQSLLRSQLHSYSPSPSPPQSAKQNLQHLQSSTSPILRAASPRTSSLDFSRSQSPPATRAATASSFATSGTTTTAIPTNNANTFPKRSHRSVSFLPHSSASPSSSPSRPSLLHQQPPRWSSRIHSTTLARTFEAHSDWVNDVVLCNRNQSIVTASNDRMVLLWSTTQSNMYMRLGYHMDQVKCLAYSSAGGWVASGGLDRRVMIWDTMEGRDREIVGFSVSSSVFAHNDKNPKASIYSLACNPAGTTIASGSPDKVVRVWDPRSGKQAIGLTGHRDNIRALLVSDDGKWIISGSSDSTIKLWSLAQPQRCMVTYTHYEDSVWCLYSNHPDLDTFWAGGRDGLVTKMSRRRIGGGGAGTGGAGESKSRRIDDELVDCVAICKENGPVNKLVAVDDMFVWTATDKSDINRWRDIPFHHATVVSRRDMIPEDSETIYIPSASIIQQQRGVHTRDADEKTENDALSQTASLLSRTGGTGSVNDTSAKSIAGNSSVAAAAAAGVPMFTNSFVDLADDDDSSQEEVPVEPVWLKPDHVIRGTAGICKYAIMNNRMNVVTENTDGVVVMWDIVRCVKVKEFPRGVKFKEACEQANTFEWIAHWCTIDIKNGFLTVHLEESKFYEAEVYYENVDPNSPSEDQRGKWVLTYLLISYMHVTKQQVPQAAAMYHDHYLGAPTYTNIGAPPDSTSHYLFGQLAYYGPPDLVFDLQQLQPKQQDIIPDVHESNESKEAGVSDNQTNHSNSNNENSSPAEVASSDATKNEEVSVSNGNIPPVRLRPKALQGAAMANRPESVIQAETALSYPIPYAPNTDELPLIRIPPDVPILVSCEESTQAACYLDQFRSTVGQLGWMRESLRLDECIPRWVADVLTDKKLKDAPKMSFIMVAQPFSDLPDLPNNANRLSSNRMIRVRKLLAYVAEQAKISPPMALVRAALAAQRPSQEAEEAAVSALPETPERRNANLSWTVNSGSVEALGSLQTASYLMPPGLAAVGPPVGGPSTSSMNGAVGAATVSSDAASSKSGMSSMFARRKRSVTNGSISTDSKSQQLQGQDDATLVDIDIKDLVKPEEYLEMVCQDKVLDPKMTLGTVKNLIWKSGTGDLTLTYRRKRGVATLINKR</sequence>
<dbReference type="PROSITE" id="PS50082">
    <property type="entry name" value="WD_REPEATS_2"/>
    <property type="match status" value="5"/>
</dbReference>
<evidence type="ECO:0000313" key="7">
    <source>
        <dbReference type="Proteomes" id="UP001211907"/>
    </source>
</evidence>
<dbReference type="Pfam" id="PF11816">
    <property type="entry name" value="DUF3337"/>
    <property type="match status" value="2"/>
</dbReference>
<dbReference type="CDD" id="cd00200">
    <property type="entry name" value="WD40"/>
    <property type="match status" value="1"/>
</dbReference>
<dbReference type="SMART" id="SM00320">
    <property type="entry name" value="WD40"/>
    <property type="match status" value="6"/>
</dbReference>
<comment type="similarity">
    <text evidence="1">Belongs to the WD repeat WDR48 family.</text>
</comment>
<feature type="region of interest" description="Disordered" evidence="5">
    <location>
        <begin position="1213"/>
        <end position="1251"/>
    </location>
</feature>
<dbReference type="EMBL" id="JADGJH010002640">
    <property type="protein sequence ID" value="KAJ3096005.1"/>
    <property type="molecule type" value="Genomic_DNA"/>
</dbReference>
<feature type="non-terminal residue" evidence="6">
    <location>
        <position position="1318"/>
    </location>
</feature>
<gene>
    <name evidence="6" type="ORF">HK100_005669</name>
</gene>
<feature type="repeat" description="WD" evidence="4">
    <location>
        <begin position="380"/>
        <end position="421"/>
    </location>
</feature>
<feature type="compositionally biased region" description="Low complexity" evidence="5">
    <location>
        <begin position="192"/>
        <end position="220"/>
    </location>
</feature>
<dbReference type="Proteomes" id="UP001211907">
    <property type="component" value="Unassembled WGS sequence"/>
</dbReference>
<dbReference type="PANTHER" id="PTHR19862">
    <property type="entry name" value="WD REPEAT-CONTAINING PROTEIN 48"/>
    <property type="match status" value="1"/>
</dbReference>
<evidence type="ECO:0000256" key="2">
    <source>
        <dbReference type="ARBA" id="ARBA00022574"/>
    </source>
</evidence>
<feature type="repeat" description="WD" evidence="4">
    <location>
        <begin position="65"/>
        <end position="96"/>
    </location>
</feature>
<feature type="compositionally biased region" description="Low complexity" evidence="5">
    <location>
        <begin position="127"/>
        <end position="137"/>
    </location>
</feature>
<protein>
    <submittedName>
        <fullName evidence="6">Uncharacterized protein</fullName>
    </submittedName>
</protein>